<dbReference type="EMBL" id="MU005775">
    <property type="protein sequence ID" value="KAF2706747.1"/>
    <property type="molecule type" value="Genomic_DNA"/>
</dbReference>
<keyword evidence="2" id="KW-1185">Reference proteome</keyword>
<dbReference type="Proteomes" id="UP000799428">
    <property type="component" value="Unassembled WGS sequence"/>
</dbReference>
<evidence type="ECO:0000313" key="2">
    <source>
        <dbReference type="Proteomes" id="UP000799428"/>
    </source>
</evidence>
<sequence length="52" mass="5270">MAAAKGCDSFKVRGLLGALWGAGISEIGRRLAAAAGPAWCTLPLPFTTPPSN</sequence>
<accession>A0A6G1K2Y8</accession>
<name>A0A6G1K2Y8_9PLEO</name>
<protein>
    <submittedName>
        <fullName evidence="1">Uncharacterized protein</fullName>
    </submittedName>
</protein>
<evidence type="ECO:0000313" key="1">
    <source>
        <dbReference type="EMBL" id="KAF2706747.1"/>
    </source>
</evidence>
<organism evidence="1 2">
    <name type="scientific">Pleomassaria siparia CBS 279.74</name>
    <dbReference type="NCBI Taxonomy" id="1314801"/>
    <lineage>
        <taxon>Eukaryota</taxon>
        <taxon>Fungi</taxon>
        <taxon>Dikarya</taxon>
        <taxon>Ascomycota</taxon>
        <taxon>Pezizomycotina</taxon>
        <taxon>Dothideomycetes</taxon>
        <taxon>Pleosporomycetidae</taxon>
        <taxon>Pleosporales</taxon>
        <taxon>Pleomassariaceae</taxon>
        <taxon>Pleomassaria</taxon>
    </lineage>
</organism>
<proteinExistence type="predicted"/>
<reference evidence="1" key="1">
    <citation type="journal article" date="2020" name="Stud. Mycol.">
        <title>101 Dothideomycetes genomes: a test case for predicting lifestyles and emergence of pathogens.</title>
        <authorList>
            <person name="Haridas S."/>
            <person name="Albert R."/>
            <person name="Binder M."/>
            <person name="Bloem J."/>
            <person name="Labutti K."/>
            <person name="Salamov A."/>
            <person name="Andreopoulos B."/>
            <person name="Baker S."/>
            <person name="Barry K."/>
            <person name="Bills G."/>
            <person name="Bluhm B."/>
            <person name="Cannon C."/>
            <person name="Castanera R."/>
            <person name="Culley D."/>
            <person name="Daum C."/>
            <person name="Ezra D."/>
            <person name="Gonzalez J."/>
            <person name="Henrissat B."/>
            <person name="Kuo A."/>
            <person name="Liang C."/>
            <person name="Lipzen A."/>
            <person name="Lutzoni F."/>
            <person name="Magnuson J."/>
            <person name="Mondo S."/>
            <person name="Nolan M."/>
            <person name="Ohm R."/>
            <person name="Pangilinan J."/>
            <person name="Park H.-J."/>
            <person name="Ramirez L."/>
            <person name="Alfaro M."/>
            <person name="Sun H."/>
            <person name="Tritt A."/>
            <person name="Yoshinaga Y."/>
            <person name="Zwiers L.-H."/>
            <person name="Turgeon B."/>
            <person name="Goodwin S."/>
            <person name="Spatafora J."/>
            <person name="Crous P."/>
            <person name="Grigoriev I."/>
        </authorList>
    </citation>
    <scope>NUCLEOTIDE SEQUENCE</scope>
    <source>
        <strain evidence="1">CBS 279.74</strain>
    </source>
</reference>
<dbReference type="AlphaFoldDB" id="A0A6G1K2Y8"/>
<gene>
    <name evidence="1" type="ORF">K504DRAFT_459159</name>
</gene>